<organism evidence="2 3">
    <name type="scientific">Prorocentrum cordatum</name>
    <dbReference type="NCBI Taxonomy" id="2364126"/>
    <lineage>
        <taxon>Eukaryota</taxon>
        <taxon>Sar</taxon>
        <taxon>Alveolata</taxon>
        <taxon>Dinophyceae</taxon>
        <taxon>Prorocentrales</taxon>
        <taxon>Prorocentraceae</taxon>
        <taxon>Prorocentrum</taxon>
    </lineage>
</organism>
<evidence type="ECO:0000313" key="3">
    <source>
        <dbReference type="Proteomes" id="UP001189429"/>
    </source>
</evidence>
<comment type="caution">
    <text evidence="2">The sequence shown here is derived from an EMBL/GenBank/DDBJ whole genome shotgun (WGS) entry which is preliminary data.</text>
</comment>
<evidence type="ECO:0000313" key="2">
    <source>
        <dbReference type="EMBL" id="CAK0800551.1"/>
    </source>
</evidence>
<dbReference type="Proteomes" id="UP001189429">
    <property type="component" value="Unassembled WGS sequence"/>
</dbReference>
<reference evidence="2" key="1">
    <citation type="submission" date="2023-10" db="EMBL/GenBank/DDBJ databases">
        <authorList>
            <person name="Chen Y."/>
            <person name="Shah S."/>
            <person name="Dougan E. K."/>
            <person name="Thang M."/>
            <person name="Chan C."/>
        </authorList>
    </citation>
    <scope>NUCLEOTIDE SEQUENCE [LARGE SCALE GENOMIC DNA]</scope>
</reference>
<keyword evidence="3" id="KW-1185">Reference proteome</keyword>
<protein>
    <submittedName>
        <fullName evidence="2">Uncharacterized protein</fullName>
    </submittedName>
</protein>
<dbReference type="EMBL" id="CAUYUJ010002392">
    <property type="protein sequence ID" value="CAK0800551.1"/>
    <property type="molecule type" value="Genomic_DNA"/>
</dbReference>
<evidence type="ECO:0000256" key="1">
    <source>
        <dbReference type="SAM" id="MobiDB-lite"/>
    </source>
</evidence>
<name>A0ABN9Q776_9DINO</name>
<gene>
    <name evidence="2" type="ORF">PCOR1329_LOCUS8678</name>
</gene>
<accession>A0ABN9Q776</accession>
<feature type="compositionally biased region" description="Basic residues" evidence="1">
    <location>
        <begin position="99"/>
        <end position="112"/>
    </location>
</feature>
<feature type="region of interest" description="Disordered" evidence="1">
    <location>
        <begin position="64"/>
        <end position="150"/>
    </location>
</feature>
<proteinExistence type="predicted"/>
<sequence>MARRARKGFSTRASKGFASLSRILTLTSDLWALAVSPDCHQLTAARAAPEELVEHVARRGACREAGRRKTATTPGHVGAGDPLGFAGCPKKLPATVRGGRMRATRGGRRSRRQERGRQERGRRARGRPPAAAQGGEFGTEADGEHSVVHR</sequence>